<dbReference type="KEGG" id="mmai:sS8_3578"/>
<feature type="region of interest" description="Disordered" evidence="1">
    <location>
        <begin position="17"/>
        <end position="46"/>
    </location>
</feature>
<evidence type="ECO:0000313" key="3">
    <source>
        <dbReference type="Proteomes" id="UP000266313"/>
    </source>
</evidence>
<reference evidence="2 3" key="1">
    <citation type="submission" date="2016-12" db="EMBL/GenBank/DDBJ databases">
        <title>Genome sequencing of Methylocaldum marinum.</title>
        <authorList>
            <person name="Takeuchi M."/>
            <person name="Kamagata Y."/>
            <person name="Hiraoka S."/>
            <person name="Oshima K."/>
            <person name="Hattori M."/>
            <person name="Iwasaki W."/>
        </authorList>
    </citation>
    <scope>NUCLEOTIDE SEQUENCE [LARGE SCALE GENOMIC DNA]</scope>
    <source>
        <strain evidence="2 3">S8</strain>
    </source>
</reference>
<gene>
    <name evidence="2" type="ORF">sS8_3578</name>
</gene>
<evidence type="ECO:0000256" key="1">
    <source>
        <dbReference type="SAM" id="MobiDB-lite"/>
    </source>
</evidence>
<feature type="compositionally biased region" description="Basic residues" evidence="1">
    <location>
        <begin position="23"/>
        <end position="33"/>
    </location>
</feature>
<dbReference type="Proteomes" id="UP000266313">
    <property type="component" value="Chromosome"/>
</dbReference>
<organism evidence="2 3">
    <name type="scientific">Methylocaldum marinum</name>
    <dbReference type="NCBI Taxonomy" id="1432792"/>
    <lineage>
        <taxon>Bacteria</taxon>
        <taxon>Pseudomonadati</taxon>
        <taxon>Pseudomonadota</taxon>
        <taxon>Gammaproteobacteria</taxon>
        <taxon>Methylococcales</taxon>
        <taxon>Methylococcaceae</taxon>
        <taxon>Methylocaldum</taxon>
    </lineage>
</organism>
<protein>
    <submittedName>
        <fullName evidence="2">Oxidoreductase domain protein</fullName>
    </submittedName>
</protein>
<name>A0A250KV63_9GAMM</name>
<sequence>MDVLACVTAGKPVLDPVEETRHLRGAVPHKKEQRRQPAPPIVQSGT</sequence>
<accession>A0A250KV63</accession>
<evidence type="ECO:0000313" key="2">
    <source>
        <dbReference type="EMBL" id="BBA35515.1"/>
    </source>
</evidence>
<proteinExistence type="predicted"/>
<dbReference type="EMBL" id="AP017928">
    <property type="protein sequence ID" value="BBA35515.1"/>
    <property type="molecule type" value="Genomic_DNA"/>
</dbReference>
<keyword evidence="3" id="KW-1185">Reference proteome</keyword>
<dbReference type="AlphaFoldDB" id="A0A250KV63"/>